<dbReference type="Proteomes" id="UP000789833">
    <property type="component" value="Unassembled WGS sequence"/>
</dbReference>
<dbReference type="RefSeq" id="WP_230505304.1">
    <property type="nucleotide sequence ID" value="NZ_CAKJTJ010000061.1"/>
</dbReference>
<evidence type="ECO:0000313" key="3">
    <source>
        <dbReference type="Proteomes" id="UP000789833"/>
    </source>
</evidence>
<protein>
    <recommendedName>
        <fullName evidence="4">Beta-carotene 15,15'-monooxygenase</fullName>
    </recommendedName>
</protein>
<feature type="transmembrane region" description="Helical" evidence="1">
    <location>
        <begin position="212"/>
        <end position="232"/>
    </location>
</feature>
<feature type="transmembrane region" description="Helical" evidence="1">
    <location>
        <begin position="9"/>
        <end position="29"/>
    </location>
</feature>
<keyword evidence="1" id="KW-0812">Transmembrane</keyword>
<feature type="transmembrane region" description="Helical" evidence="1">
    <location>
        <begin position="67"/>
        <end position="85"/>
    </location>
</feature>
<sequence>MKVIKGKKIWVFMFAIILTSNYMLYQTSIGYNLLPSEETNSIVLASVIDLVILLPLLLMLYRKNMSVSTTVILCVTGCIIAWFIIPSHLLEPFATISWAGIGIAAIFLVMLIVSFMRTLSKIFKHVTMSSLPLVFSFPHAYDKYFQKNPITYIARSEILMIYYALFSWKKKPPEGMTLYKNSSYIAFQVMLIHTIVIETLGIHWWLHDKSMILSIILLLLNIYTVIFFLADIQAVRLNPTQMNQQSMFLSLGIIKRVEIKFENIECLIEDSNILEGKVSKDTIEFMARDLEQIYPDFVLKMKTPVRVTLLMGIEKEYSKIAIRSDNPLQMKEMILNMIINKGSRD</sequence>
<accession>A0ABN8AJB8</accession>
<comment type="caution">
    <text evidence="2">The sequence shown here is derived from an EMBL/GenBank/DDBJ whole genome shotgun (WGS) entry which is preliminary data.</text>
</comment>
<organism evidence="2 3">
    <name type="scientific">Sutcliffiella rhizosphaerae</name>
    <dbReference type="NCBI Taxonomy" id="2880967"/>
    <lineage>
        <taxon>Bacteria</taxon>
        <taxon>Bacillati</taxon>
        <taxon>Bacillota</taxon>
        <taxon>Bacilli</taxon>
        <taxon>Bacillales</taxon>
        <taxon>Bacillaceae</taxon>
        <taxon>Sutcliffiella</taxon>
    </lineage>
</organism>
<evidence type="ECO:0000256" key="1">
    <source>
        <dbReference type="SAM" id="Phobius"/>
    </source>
</evidence>
<reference evidence="2 3" key="1">
    <citation type="submission" date="2021-10" db="EMBL/GenBank/DDBJ databases">
        <authorList>
            <person name="Criscuolo A."/>
        </authorList>
    </citation>
    <scope>NUCLEOTIDE SEQUENCE [LARGE SCALE GENOMIC DNA]</scope>
    <source>
        <strain evidence="3">CIP 111883</strain>
    </source>
</reference>
<evidence type="ECO:0000313" key="2">
    <source>
        <dbReference type="EMBL" id="CAG9623662.1"/>
    </source>
</evidence>
<gene>
    <name evidence="2" type="ORF">BACCIP111883_04480</name>
</gene>
<feature type="transmembrane region" description="Helical" evidence="1">
    <location>
        <begin position="97"/>
        <end position="115"/>
    </location>
</feature>
<evidence type="ECO:0008006" key="4">
    <source>
        <dbReference type="Google" id="ProtNLM"/>
    </source>
</evidence>
<keyword evidence="1" id="KW-0472">Membrane</keyword>
<feature type="transmembrane region" description="Helical" evidence="1">
    <location>
        <begin position="41"/>
        <end position="60"/>
    </location>
</feature>
<dbReference type="EMBL" id="CAKJTJ010000061">
    <property type="protein sequence ID" value="CAG9623662.1"/>
    <property type="molecule type" value="Genomic_DNA"/>
</dbReference>
<proteinExistence type="predicted"/>
<name>A0ABN8AJB8_9BACI</name>
<keyword evidence="3" id="KW-1185">Reference proteome</keyword>
<feature type="transmembrane region" description="Helical" evidence="1">
    <location>
        <begin position="184"/>
        <end position="206"/>
    </location>
</feature>
<keyword evidence="1" id="KW-1133">Transmembrane helix</keyword>